<dbReference type="SUPFAM" id="SSF48452">
    <property type="entry name" value="TPR-like"/>
    <property type="match status" value="1"/>
</dbReference>
<gene>
    <name evidence="2" type="ORF">BT96DRAFT_928597</name>
</gene>
<evidence type="ECO:0008006" key="4">
    <source>
        <dbReference type="Google" id="ProtNLM"/>
    </source>
</evidence>
<reference evidence="2" key="1">
    <citation type="journal article" date="2019" name="Environ. Microbiol.">
        <title>Fungal ecological strategies reflected in gene transcription - a case study of two litter decomposers.</title>
        <authorList>
            <person name="Barbi F."/>
            <person name="Kohler A."/>
            <person name="Barry K."/>
            <person name="Baskaran P."/>
            <person name="Daum C."/>
            <person name="Fauchery L."/>
            <person name="Ihrmark K."/>
            <person name="Kuo A."/>
            <person name="LaButti K."/>
            <person name="Lipzen A."/>
            <person name="Morin E."/>
            <person name="Grigoriev I.V."/>
            <person name="Henrissat B."/>
            <person name="Lindahl B."/>
            <person name="Martin F."/>
        </authorList>
    </citation>
    <scope>NUCLEOTIDE SEQUENCE</scope>
    <source>
        <strain evidence="2">JB14</strain>
    </source>
</reference>
<sequence>MTHTSNLAMTYQYQEKKPLLEVSKQVMGEEHPATLSYTNDLALTYQYLGRFNEALDLQKPLLEVSKKVMGEEHPKTLTFRHNSAMTYHDLEEHETSTQSLKPIVKAPTTFPSSNQTASHSHKATILPKKGIAARARDVEKQKAQSRTTQKKRFSSTAATSSRSQRQHGNNASHLEKDK</sequence>
<evidence type="ECO:0000313" key="3">
    <source>
        <dbReference type="Proteomes" id="UP000799118"/>
    </source>
</evidence>
<evidence type="ECO:0000256" key="1">
    <source>
        <dbReference type="SAM" id="MobiDB-lite"/>
    </source>
</evidence>
<dbReference type="OrthoDB" id="539810at2759"/>
<dbReference type="InterPro" id="IPR053137">
    <property type="entry name" value="NLR-like"/>
</dbReference>
<name>A0A6A4GKC2_9AGAR</name>
<dbReference type="Gene3D" id="1.25.40.10">
    <property type="entry name" value="Tetratricopeptide repeat domain"/>
    <property type="match status" value="1"/>
</dbReference>
<dbReference type="EMBL" id="ML769939">
    <property type="protein sequence ID" value="KAE9385850.1"/>
    <property type="molecule type" value="Genomic_DNA"/>
</dbReference>
<feature type="compositionally biased region" description="Low complexity" evidence="1">
    <location>
        <begin position="154"/>
        <end position="163"/>
    </location>
</feature>
<protein>
    <recommendedName>
        <fullName evidence="4">Kinesin light chain</fullName>
    </recommendedName>
</protein>
<dbReference type="Proteomes" id="UP000799118">
    <property type="component" value="Unassembled WGS sequence"/>
</dbReference>
<dbReference type="PANTHER" id="PTHR46082">
    <property type="entry name" value="ATP/GTP-BINDING PROTEIN-RELATED"/>
    <property type="match status" value="1"/>
</dbReference>
<proteinExistence type="predicted"/>
<organism evidence="2 3">
    <name type="scientific">Gymnopus androsaceus JB14</name>
    <dbReference type="NCBI Taxonomy" id="1447944"/>
    <lineage>
        <taxon>Eukaryota</taxon>
        <taxon>Fungi</taxon>
        <taxon>Dikarya</taxon>
        <taxon>Basidiomycota</taxon>
        <taxon>Agaricomycotina</taxon>
        <taxon>Agaricomycetes</taxon>
        <taxon>Agaricomycetidae</taxon>
        <taxon>Agaricales</taxon>
        <taxon>Marasmiineae</taxon>
        <taxon>Omphalotaceae</taxon>
        <taxon>Gymnopus</taxon>
    </lineage>
</organism>
<accession>A0A6A4GKC2</accession>
<dbReference type="PANTHER" id="PTHR46082:SF6">
    <property type="entry name" value="AAA+ ATPASE DOMAIN-CONTAINING PROTEIN-RELATED"/>
    <property type="match status" value="1"/>
</dbReference>
<dbReference type="Pfam" id="PF13374">
    <property type="entry name" value="TPR_10"/>
    <property type="match status" value="1"/>
</dbReference>
<dbReference type="InterPro" id="IPR011990">
    <property type="entry name" value="TPR-like_helical_dom_sf"/>
</dbReference>
<evidence type="ECO:0000313" key="2">
    <source>
        <dbReference type="EMBL" id="KAE9385850.1"/>
    </source>
</evidence>
<dbReference type="AlphaFoldDB" id="A0A6A4GKC2"/>
<feature type="compositionally biased region" description="Polar residues" evidence="1">
    <location>
        <begin position="109"/>
        <end position="118"/>
    </location>
</feature>
<feature type="region of interest" description="Disordered" evidence="1">
    <location>
        <begin position="91"/>
        <end position="178"/>
    </location>
</feature>
<keyword evidence="3" id="KW-1185">Reference proteome</keyword>